<keyword evidence="7" id="KW-1185">Reference proteome</keyword>
<proteinExistence type="inferred from homology"/>
<dbReference type="Pfam" id="PF22477">
    <property type="entry name" value="RepD-like_N"/>
    <property type="match status" value="1"/>
</dbReference>
<evidence type="ECO:0000313" key="7">
    <source>
        <dbReference type="Proteomes" id="UP001500920"/>
    </source>
</evidence>
<name>A0ABP7EK72_9STAP</name>
<dbReference type="InterPro" id="IPR054456">
    <property type="entry name" value="RepD-like_N"/>
</dbReference>
<sequence>MENEENRQKLDLELTGHSNSRLSVAQLGLLERISVSFDRITVVGGFIPERESWVKRHVESNNRIDLRDTGYDRFKCHALDNKVYVEYNRKQAQSMGRSEIRVEFNPNELCEEENQFVQFMFLDNMRDKHFSRIDLAFDVPVNLEDYYVMSDKSVKQTVFYGRNNKPETKYFGVRDSERYIRIYNKKKQLKEVKEEESEHDHLWRIEFELKRSMTNKWDKCFDDLHILQPDYLSIESFEEQAKIYYLMNEISAWSKIERSTKYRYKKKIKEISEVNLSDDLREVLSGQHKRLSEELHSYITISHHDKLYDFDFEL</sequence>
<feature type="domain" description="Replication initiation protein N-terminal" evidence="5">
    <location>
        <begin position="39"/>
        <end position="125"/>
    </location>
</feature>
<dbReference type="RefSeq" id="WP_344701656.1">
    <property type="nucleotide sequence ID" value="NZ_BAABCK010000016.1"/>
</dbReference>
<reference evidence="7" key="1">
    <citation type="journal article" date="2019" name="Int. J. Syst. Evol. Microbiol.">
        <title>The Global Catalogue of Microorganisms (GCM) 10K type strain sequencing project: providing services to taxonomists for standard genome sequencing and annotation.</title>
        <authorList>
            <consortium name="The Broad Institute Genomics Platform"/>
            <consortium name="The Broad Institute Genome Sequencing Center for Infectious Disease"/>
            <person name="Wu L."/>
            <person name="Ma J."/>
        </authorList>
    </citation>
    <scope>NUCLEOTIDE SEQUENCE [LARGE SCALE GENOMIC DNA]</scope>
    <source>
        <strain evidence="7">JCM 16981</strain>
    </source>
</reference>
<comment type="function">
    <text evidence="1">This protein is probably a specific topoisomerase involved in initiating replication. This protein is specifically required and may be rate-limiting for replication of the plasmid in vivo.</text>
</comment>
<evidence type="ECO:0000313" key="6">
    <source>
        <dbReference type="EMBL" id="GAA3720326.1"/>
    </source>
</evidence>
<gene>
    <name evidence="6" type="ORF">GCM10022378_07900</name>
</gene>
<keyword evidence="4" id="KW-0235">DNA replication</keyword>
<protein>
    <recommendedName>
        <fullName evidence="3">Replication initiation protein</fullName>
    </recommendedName>
</protein>
<keyword evidence="6" id="KW-0648">Protein biosynthesis</keyword>
<dbReference type="Proteomes" id="UP001500920">
    <property type="component" value="Unassembled WGS sequence"/>
</dbReference>
<accession>A0ABP7EK72</accession>
<evidence type="ECO:0000256" key="3">
    <source>
        <dbReference type="ARBA" id="ARBA00019152"/>
    </source>
</evidence>
<keyword evidence="6" id="KW-0396">Initiation factor</keyword>
<dbReference type="GO" id="GO:0003743">
    <property type="term" value="F:translation initiation factor activity"/>
    <property type="evidence" value="ECO:0007669"/>
    <property type="project" value="UniProtKB-KW"/>
</dbReference>
<evidence type="ECO:0000256" key="2">
    <source>
        <dbReference type="ARBA" id="ARBA00008374"/>
    </source>
</evidence>
<organism evidence="6 7">
    <name type="scientific">Salinicoccus jeotgali</name>
    <dbReference type="NCBI Taxonomy" id="381634"/>
    <lineage>
        <taxon>Bacteria</taxon>
        <taxon>Bacillati</taxon>
        <taxon>Bacillota</taxon>
        <taxon>Bacilli</taxon>
        <taxon>Bacillales</taxon>
        <taxon>Staphylococcaceae</taxon>
        <taxon>Salinicoccus</taxon>
    </lineage>
</organism>
<comment type="caution">
    <text evidence="6">The sequence shown here is derived from an EMBL/GenBank/DDBJ whole genome shotgun (WGS) entry which is preliminary data.</text>
</comment>
<dbReference type="EMBL" id="BAABCK010000016">
    <property type="protein sequence ID" value="GAA3720326.1"/>
    <property type="molecule type" value="Genomic_DNA"/>
</dbReference>
<evidence type="ECO:0000259" key="5">
    <source>
        <dbReference type="Pfam" id="PF22477"/>
    </source>
</evidence>
<evidence type="ECO:0000256" key="4">
    <source>
        <dbReference type="ARBA" id="ARBA00022705"/>
    </source>
</evidence>
<evidence type="ECO:0000256" key="1">
    <source>
        <dbReference type="ARBA" id="ARBA00002548"/>
    </source>
</evidence>
<comment type="similarity">
    <text evidence="2">Belongs to the plasmid replication initiation factor family.</text>
</comment>